<dbReference type="EMBL" id="NMUE01000020">
    <property type="protein sequence ID" value="RFA95675.1"/>
    <property type="molecule type" value="Genomic_DNA"/>
</dbReference>
<sequence length="81" mass="8828">MNYVEGLLAAALLLICILLTIYFGRLVIDILHMKYVFEATRHAACNSNSTGNLIVAMCVKLGFNGTITVSVYNVTINYPGS</sequence>
<reference evidence="2" key="2">
    <citation type="journal article" date="2020" name="bioRxiv">
        <title>A rank-normalized archaeal taxonomy based on genome phylogeny resolves widespread incomplete and uneven classifications.</title>
        <authorList>
            <person name="Rinke C."/>
            <person name="Chuvochina M."/>
            <person name="Mussig A.J."/>
            <person name="Chaumeil P.-A."/>
            <person name="Waite D.W."/>
            <person name="Whitman W.B."/>
            <person name="Parks D.H."/>
            <person name="Hugenholtz P."/>
        </authorList>
    </citation>
    <scope>NUCLEOTIDE SEQUENCE</scope>
    <source>
        <strain evidence="2">UBA8839</strain>
    </source>
</reference>
<comment type="caution">
    <text evidence="4">The sequence shown here is derived from an EMBL/GenBank/DDBJ whole genome shotgun (WGS) entry which is preliminary data.</text>
</comment>
<evidence type="ECO:0000313" key="6">
    <source>
        <dbReference type="Proteomes" id="UP000257123"/>
    </source>
</evidence>
<dbReference type="Proteomes" id="UP000651120">
    <property type="component" value="Unassembled WGS sequence"/>
</dbReference>
<gene>
    <name evidence="3" type="ORF">CGL51_07230</name>
    <name evidence="4" type="ORF">CGL52_01060</name>
    <name evidence="2" type="ORF">HA333_03195</name>
</gene>
<dbReference type="GeneID" id="38937863"/>
<feature type="transmembrane region" description="Helical" evidence="1">
    <location>
        <begin position="6"/>
        <end position="28"/>
    </location>
</feature>
<proteinExistence type="predicted"/>
<reference evidence="5 6" key="1">
    <citation type="submission" date="2017-07" db="EMBL/GenBank/DDBJ databases">
        <title>Draft genome sequence of aerobic hyperthermophilic archaea, Pyrobaculum aerophilum YKB31 and YKB32.</title>
        <authorList>
            <person name="Mochizuki T."/>
            <person name="Berliner A.J."/>
            <person name="Yoshida-Takashima Y."/>
            <person name="Takaki Y."/>
            <person name="Nunoura T."/>
            <person name="Takai K."/>
        </authorList>
    </citation>
    <scope>NUCLEOTIDE SEQUENCE [LARGE SCALE GENOMIC DNA]</scope>
    <source>
        <strain evidence="3 6">YKB31</strain>
        <strain evidence="4 5">YKB32</strain>
    </source>
</reference>
<dbReference type="EMBL" id="NMUF01000002">
    <property type="protein sequence ID" value="RFB00210.1"/>
    <property type="molecule type" value="Genomic_DNA"/>
</dbReference>
<evidence type="ECO:0000313" key="4">
    <source>
        <dbReference type="EMBL" id="RFB00210.1"/>
    </source>
</evidence>
<keyword evidence="1" id="KW-1133">Transmembrane helix</keyword>
<dbReference type="EMBL" id="DUJP01000014">
    <property type="protein sequence ID" value="HII46475.1"/>
    <property type="molecule type" value="Genomic_DNA"/>
</dbReference>
<protein>
    <submittedName>
        <fullName evidence="4">Uncharacterized protein</fullName>
    </submittedName>
</protein>
<accession>A0A371R6S5</accession>
<dbReference type="OrthoDB" id="29177at2157"/>
<dbReference type="AlphaFoldDB" id="A0A371R6S5"/>
<dbReference type="RefSeq" id="WP_116421238.1">
    <property type="nucleotide sequence ID" value="NZ_DAIOPL010000011.1"/>
</dbReference>
<name>A0A371R6S5_9CREN</name>
<dbReference type="Proteomes" id="UP000257123">
    <property type="component" value="Unassembled WGS sequence"/>
</dbReference>
<keyword evidence="1" id="KW-0812">Transmembrane</keyword>
<evidence type="ECO:0000313" key="2">
    <source>
        <dbReference type="EMBL" id="HII46475.1"/>
    </source>
</evidence>
<keyword evidence="1" id="KW-0472">Membrane</keyword>
<dbReference type="Proteomes" id="UP000256877">
    <property type="component" value="Unassembled WGS sequence"/>
</dbReference>
<organism evidence="4 5">
    <name type="scientific">Pyrobaculum aerophilum</name>
    <dbReference type="NCBI Taxonomy" id="13773"/>
    <lineage>
        <taxon>Archaea</taxon>
        <taxon>Thermoproteota</taxon>
        <taxon>Thermoprotei</taxon>
        <taxon>Thermoproteales</taxon>
        <taxon>Thermoproteaceae</taxon>
        <taxon>Pyrobaculum</taxon>
    </lineage>
</organism>
<evidence type="ECO:0000256" key="1">
    <source>
        <dbReference type="SAM" id="Phobius"/>
    </source>
</evidence>
<evidence type="ECO:0000313" key="5">
    <source>
        <dbReference type="Proteomes" id="UP000256877"/>
    </source>
</evidence>
<evidence type="ECO:0000313" key="3">
    <source>
        <dbReference type="EMBL" id="RFA95675.1"/>
    </source>
</evidence>